<feature type="compositionally biased region" description="Polar residues" evidence="1">
    <location>
        <begin position="223"/>
        <end position="236"/>
    </location>
</feature>
<gene>
    <name evidence="3" type="primary">LOC117140535</name>
</gene>
<feature type="compositionally biased region" description="Low complexity" evidence="1">
    <location>
        <begin position="175"/>
        <end position="184"/>
    </location>
</feature>
<feature type="region of interest" description="Disordered" evidence="1">
    <location>
        <begin position="1"/>
        <end position="32"/>
    </location>
</feature>
<feature type="compositionally biased region" description="Low complexity" evidence="1">
    <location>
        <begin position="124"/>
        <end position="140"/>
    </location>
</feature>
<evidence type="ECO:0000313" key="2">
    <source>
        <dbReference type="Proteomes" id="UP000515162"/>
    </source>
</evidence>
<protein>
    <submittedName>
        <fullName evidence="3">P17/29C-like protein DDB_G0287399 isoform X2</fullName>
    </submittedName>
</protein>
<evidence type="ECO:0000256" key="1">
    <source>
        <dbReference type="SAM" id="MobiDB-lite"/>
    </source>
</evidence>
<proteinExistence type="predicted"/>
<name>A0A6P8JT81_DROMA</name>
<dbReference type="Proteomes" id="UP000515162">
    <property type="component" value="Chromosome 3L"/>
</dbReference>
<reference evidence="3" key="1">
    <citation type="submission" date="2025-08" db="UniProtKB">
        <authorList>
            <consortium name="RefSeq"/>
        </authorList>
    </citation>
    <scope>IDENTIFICATION</scope>
    <source>
        <strain evidence="3">Mau12</strain>
        <tissue evidence="3">Whole Body</tissue>
    </source>
</reference>
<sequence>MLSVQTAGCAGMERLGVPTRTSLSTPPDDRDQFRCRMRVDALQARELLAVRGETVIRGAGNNQHQQQHHLHHSSSSSNKQQHSHHQQQRMTTPSTHNSGGGGGGGGGGGAAAGGDHQHHHHQHQLGNNSSSNNNNSISSNVARGGIEATTLKYGNTGSGSGSGCYKGDCGNSSSGSSCSSLQSHSNDHHQHYQYQLQQQQTPRCPHHVPLPDSEYGQDRHLQIRSSYQQSEITRSYTKPPPNKTVRDVPEQISAGGCGVSSSSYRLTTLQAASSTYAPAGVSVSASSSSSKSKPNAITKFFSRISSPKSPPSCTMTSVATVSPASSVSMSSSASSLASSACVSTSSSASSLAAAPTLPVSNASLLKSTACGYGTNPSGIYAGLGPSTQLLTSLGTGTSGNCSPERIPTPPLSVSVPIGAGLQPLRSSSSGSSSSTASLAAVETTTTTATTQSSFAAGATGDLPLTTMSRNNSNSSMMSYHCSCNSRNCSHCAANS</sequence>
<feature type="compositionally biased region" description="Gly residues" evidence="1">
    <location>
        <begin position="98"/>
        <end position="112"/>
    </location>
</feature>
<organism evidence="2 3">
    <name type="scientific">Drosophila mauritiana</name>
    <name type="common">Fruit fly</name>
    <dbReference type="NCBI Taxonomy" id="7226"/>
    <lineage>
        <taxon>Eukaryota</taxon>
        <taxon>Metazoa</taxon>
        <taxon>Ecdysozoa</taxon>
        <taxon>Arthropoda</taxon>
        <taxon>Hexapoda</taxon>
        <taxon>Insecta</taxon>
        <taxon>Pterygota</taxon>
        <taxon>Neoptera</taxon>
        <taxon>Endopterygota</taxon>
        <taxon>Diptera</taxon>
        <taxon>Brachycera</taxon>
        <taxon>Muscomorpha</taxon>
        <taxon>Ephydroidea</taxon>
        <taxon>Drosophilidae</taxon>
        <taxon>Drosophila</taxon>
        <taxon>Sophophora</taxon>
    </lineage>
</organism>
<keyword evidence="2" id="KW-1185">Reference proteome</keyword>
<feature type="region of interest" description="Disordered" evidence="1">
    <location>
        <begin position="61"/>
        <end position="140"/>
    </location>
</feature>
<evidence type="ECO:0000313" key="3">
    <source>
        <dbReference type="RefSeq" id="XP_033159415.1"/>
    </source>
</evidence>
<feature type="region of interest" description="Disordered" evidence="1">
    <location>
        <begin position="175"/>
        <end position="247"/>
    </location>
</feature>
<dbReference type="RefSeq" id="XP_033159415.1">
    <property type="nucleotide sequence ID" value="XM_033303524.1"/>
</dbReference>
<dbReference type="AlphaFoldDB" id="A0A6P8JT81"/>
<accession>A0A6P8JT81</accession>
<dbReference type="GeneID" id="117140535"/>